<accession>A0A8B7NQJ1</accession>
<dbReference type="GO" id="GO:0005524">
    <property type="term" value="F:ATP binding"/>
    <property type="evidence" value="ECO:0007669"/>
    <property type="project" value="UniProtKB-KW"/>
</dbReference>
<dbReference type="Proteomes" id="UP000694843">
    <property type="component" value="Unplaced"/>
</dbReference>
<evidence type="ECO:0000256" key="7">
    <source>
        <dbReference type="ARBA" id="ARBA00022840"/>
    </source>
</evidence>
<dbReference type="GO" id="GO:0009231">
    <property type="term" value="P:riboflavin biosynthetic process"/>
    <property type="evidence" value="ECO:0007669"/>
    <property type="project" value="InterPro"/>
</dbReference>
<gene>
    <name evidence="11" type="primary">LOC108672776</name>
</gene>
<dbReference type="PANTHER" id="PTHR22749:SF6">
    <property type="entry name" value="RIBOFLAVIN KINASE"/>
    <property type="match status" value="1"/>
</dbReference>
<sequence length="221" mass="23817">MSSRTVFPHFAAGIVVKGFGRGSKELGIPTANFPDEVVANLPSSMGTGIYYGLAKVMDGPTYGMVMSVGWNPYYKNTKKSMTVETHILHVFDEDFYGSWLRVVVLGYIRPELNFESLDLLISAIKNDISTAERKLAQGCFDKYSDHPFLTCPVDTIVKNPAIIASHNVVVIATPTASTAIQKEASDITSAGDALDSSCEVEKTTTSDSSSVNGHLTNGHSS</sequence>
<evidence type="ECO:0000256" key="8">
    <source>
        <dbReference type="SAM" id="MobiDB-lite"/>
    </source>
</evidence>
<evidence type="ECO:0000256" key="3">
    <source>
        <dbReference type="ARBA" id="ARBA00022630"/>
    </source>
</evidence>
<keyword evidence="7" id="KW-0067">ATP-binding</keyword>
<dbReference type="GO" id="GO:0009398">
    <property type="term" value="P:FMN biosynthetic process"/>
    <property type="evidence" value="ECO:0007669"/>
    <property type="project" value="UniProtKB-UniPathway"/>
</dbReference>
<keyword evidence="4" id="KW-0288">FMN</keyword>
<dbReference type="SUPFAM" id="SSF82114">
    <property type="entry name" value="Riboflavin kinase-like"/>
    <property type="match status" value="1"/>
</dbReference>
<dbReference type="AlphaFoldDB" id="A0A8B7NQJ1"/>
<dbReference type="FunFam" id="2.40.30.30:FF:000005">
    <property type="entry name" value="Haloacid dehalogenase-like hydrolase domain-containing protein 1A"/>
    <property type="match status" value="1"/>
</dbReference>
<evidence type="ECO:0000259" key="9">
    <source>
        <dbReference type="SMART" id="SM00904"/>
    </source>
</evidence>
<dbReference type="GeneID" id="108672776"/>
<evidence type="ECO:0000256" key="5">
    <source>
        <dbReference type="ARBA" id="ARBA00022679"/>
    </source>
</evidence>
<keyword evidence="11" id="KW-0418">Kinase</keyword>
<keyword evidence="10" id="KW-1185">Reference proteome</keyword>
<protein>
    <recommendedName>
        <fullName evidence="2">riboflavin kinase</fullName>
        <ecNumber evidence="2">2.7.1.26</ecNumber>
    </recommendedName>
</protein>
<dbReference type="GO" id="GO:0008531">
    <property type="term" value="F:riboflavin kinase activity"/>
    <property type="evidence" value="ECO:0007669"/>
    <property type="project" value="UniProtKB-EC"/>
</dbReference>
<dbReference type="InterPro" id="IPR023468">
    <property type="entry name" value="Riboflavin_kinase"/>
</dbReference>
<proteinExistence type="predicted"/>
<evidence type="ECO:0000256" key="2">
    <source>
        <dbReference type="ARBA" id="ARBA00012105"/>
    </source>
</evidence>
<reference evidence="11" key="1">
    <citation type="submission" date="2025-08" db="UniProtKB">
        <authorList>
            <consortium name="RefSeq"/>
        </authorList>
    </citation>
    <scope>IDENTIFICATION</scope>
    <source>
        <tissue evidence="11">Whole organism</tissue>
    </source>
</reference>
<dbReference type="Gene3D" id="2.40.30.30">
    <property type="entry name" value="Riboflavin kinase-like"/>
    <property type="match status" value="1"/>
</dbReference>
<dbReference type="InterPro" id="IPR015865">
    <property type="entry name" value="Riboflavin_kinase_bac/euk"/>
</dbReference>
<dbReference type="PANTHER" id="PTHR22749">
    <property type="entry name" value="RIBOFLAVIN KINASE/FMN ADENYLYLTRANSFERASE"/>
    <property type="match status" value="1"/>
</dbReference>
<dbReference type="KEGG" id="hazt:108672776"/>
<evidence type="ECO:0000256" key="6">
    <source>
        <dbReference type="ARBA" id="ARBA00022741"/>
    </source>
</evidence>
<feature type="compositionally biased region" description="Polar residues" evidence="8">
    <location>
        <begin position="205"/>
        <end position="221"/>
    </location>
</feature>
<dbReference type="CTD" id="55312"/>
<feature type="domain" description="Riboflavin kinase" evidence="9">
    <location>
        <begin position="4"/>
        <end position="136"/>
    </location>
</feature>
<evidence type="ECO:0000256" key="4">
    <source>
        <dbReference type="ARBA" id="ARBA00022643"/>
    </source>
</evidence>
<dbReference type="SMART" id="SM00904">
    <property type="entry name" value="Flavokinase"/>
    <property type="match status" value="1"/>
</dbReference>
<dbReference type="InterPro" id="IPR023465">
    <property type="entry name" value="Riboflavin_kinase_dom_sf"/>
</dbReference>
<keyword evidence="5" id="KW-0808">Transferase</keyword>
<evidence type="ECO:0000256" key="1">
    <source>
        <dbReference type="ARBA" id="ARBA00005201"/>
    </source>
</evidence>
<dbReference type="OrthoDB" id="276388at2759"/>
<organism evidence="10 11">
    <name type="scientific">Hyalella azteca</name>
    <name type="common">Amphipod</name>
    <dbReference type="NCBI Taxonomy" id="294128"/>
    <lineage>
        <taxon>Eukaryota</taxon>
        <taxon>Metazoa</taxon>
        <taxon>Ecdysozoa</taxon>
        <taxon>Arthropoda</taxon>
        <taxon>Crustacea</taxon>
        <taxon>Multicrustacea</taxon>
        <taxon>Malacostraca</taxon>
        <taxon>Eumalacostraca</taxon>
        <taxon>Peracarida</taxon>
        <taxon>Amphipoda</taxon>
        <taxon>Senticaudata</taxon>
        <taxon>Talitrida</taxon>
        <taxon>Talitroidea</taxon>
        <taxon>Hyalellidae</taxon>
        <taxon>Hyalella</taxon>
    </lineage>
</organism>
<dbReference type="Pfam" id="PF01687">
    <property type="entry name" value="Flavokinase"/>
    <property type="match status" value="1"/>
</dbReference>
<keyword evidence="6" id="KW-0547">Nucleotide-binding</keyword>
<feature type="region of interest" description="Disordered" evidence="8">
    <location>
        <begin position="198"/>
        <end position="221"/>
    </location>
</feature>
<comment type="pathway">
    <text evidence="1">Cofactor biosynthesis; FMN biosynthesis; FMN from riboflavin (ATP route): step 1/1.</text>
</comment>
<dbReference type="UniPathway" id="UPA00276">
    <property type="reaction ID" value="UER00406"/>
</dbReference>
<dbReference type="RefSeq" id="XP_018015999.1">
    <property type="nucleotide sequence ID" value="XM_018160510.2"/>
</dbReference>
<evidence type="ECO:0000313" key="10">
    <source>
        <dbReference type="Proteomes" id="UP000694843"/>
    </source>
</evidence>
<dbReference type="EC" id="2.7.1.26" evidence="2"/>
<keyword evidence="3" id="KW-0285">Flavoprotein</keyword>
<dbReference type="GO" id="GO:0005739">
    <property type="term" value="C:mitochondrion"/>
    <property type="evidence" value="ECO:0007669"/>
    <property type="project" value="TreeGrafter"/>
</dbReference>
<name>A0A8B7NQJ1_HYAAZ</name>
<evidence type="ECO:0000313" key="11">
    <source>
        <dbReference type="RefSeq" id="XP_018015999.1"/>
    </source>
</evidence>